<dbReference type="Gene3D" id="3.40.1440.10">
    <property type="entry name" value="GIY-YIG endonuclease"/>
    <property type="match status" value="1"/>
</dbReference>
<dbReference type="Proteomes" id="UP000196053">
    <property type="component" value="Chromosome I"/>
</dbReference>
<dbReference type="InterPro" id="IPR000305">
    <property type="entry name" value="GIY-YIG_endonuc"/>
</dbReference>
<proteinExistence type="predicted"/>
<protein>
    <recommendedName>
        <fullName evidence="1">GIY-YIG domain-containing protein</fullName>
    </recommendedName>
</protein>
<dbReference type="InterPro" id="IPR035901">
    <property type="entry name" value="GIY-YIG_endonuc_sf"/>
</dbReference>
<sequence>MKLSDILQLKGFTNNRIKVVRHTTDRNEIRNIIEAGHFELYQSYQKTNVFKDTEYIIVFRALEGRKALLQGVYKVNKVQKVSKLPDVLNPIIILENWGAGPFYFYDLIRDYSLSELEERLVIDWGSSTVSWCQKKLDKDVIEILPKGFAKTFLGYENVILMFDELEKIIKNPDVNRQWKMMLSNVYGVYLILDTTNGQQYVGSAYGKDGIWGRWSDYVHTKHGGNKILVDLLTNDPVRYKKFQFSILNVLPNSSLREQVIQLEQITKAKLGTKTFGLNSN</sequence>
<accession>A0A0K8J6J9</accession>
<dbReference type="SUPFAM" id="SSF82771">
    <property type="entry name" value="GIY-YIG endonuclease"/>
    <property type="match status" value="1"/>
</dbReference>
<evidence type="ECO:0000313" key="2">
    <source>
        <dbReference type="EMBL" id="CUH93062.1"/>
    </source>
</evidence>
<keyword evidence="3" id="KW-1185">Reference proteome</keyword>
<reference evidence="3" key="1">
    <citation type="submission" date="2015-09" db="EMBL/GenBank/DDBJ databases">
        <authorList>
            <person name="Wibberg D."/>
        </authorList>
    </citation>
    <scope>NUCLEOTIDE SEQUENCE [LARGE SCALE GENOMIC DNA]</scope>
    <source>
        <strain evidence="3">SD1D</strain>
    </source>
</reference>
<organism evidence="2 3">
    <name type="scientific">Herbinix luporum</name>
    <dbReference type="NCBI Taxonomy" id="1679721"/>
    <lineage>
        <taxon>Bacteria</taxon>
        <taxon>Bacillati</taxon>
        <taxon>Bacillota</taxon>
        <taxon>Clostridia</taxon>
        <taxon>Lachnospirales</taxon>
        <taxon>Lachnospiraceae</taxon>
        <taxon>Herbinix</taxon>
    </lineage>
</organism>
<gene>
    <name evidence="2" type="ORF">SD1D_1516</name>
</gene>
<evidence type="ECO:0000259" key="1">
    <source>
        <dbReference type="Pfam" id="PF01541"/>
    </source>
</evidence>
<dbReference type="RefSeq" id="WP_027622175.1">
    <property type="nucleotide sequence ID" value="NZ_LN879430.1"/>
</dbReference>
<dbReference type="AlphaFoldDB" id="A0A0K8J6J9"/>
<dbReference type="EMBL" id="LN879430">
    <property type="protein sequence ID" value="CUH93062.1"/>
    <property type="molecule type" value="Genomic_DNA"/>
</dbReference>
<evidence type="ECO:0000313" key="3">
    <source>
        <dbReference type="Proteomes" id="UP000196053"/>
    </source>
</evidence>
<name>A0A0K8J6J9_9FIRM</name>
<dbReference type="OrthoDB" id="89044at2"/>
<feature type="domain" description="GIY-YIG" evidence="1">
    <location>
        <begin position="186"/>
        <end position="272"/>
    </location>
</feature>
<dbReference type="KEGG" id="hsd:SD1D_1516"/>
<dbReference type="CDD" id="cd10446">
    <property type="entry name" value="GIY-YIG_unchar_1"/>
    <property type="match status" value="1"/>
</dbReference>
<dbReference type="Pfam" id="PF01541">
    <property type="entry name" value="GIY-YIG"/>
    <property type="match status" value="1"/>
</dbReference>